<proteinExistence type="inferred from homology"/>
<dbReference type="OrthoDB" id="10254310at2759"/>
<feature type="domain" description="Clathrin/coatomer adaptor adaptin-like N-terminal" evidence="7">
    <location>
        <begin position="17"/>
        <end position="538"/>
    </location>
</feature>
<dbReference type="AlphaFoldDB" id="C4QX70"/>
<evidence type="ECO:0000313" key="9">
    <source>
        <dbReference type="Proteomes" id="UP000000314"/>
    </source>
</evidence>
<dbReference type="GeneID" id="8196850"/>
<dbReference type="SUPFAM" id="SSF48371">
    <property type="entry name" value="ARM repeat"/>
    <property type="match status" value="1"/>
</dbReference>
<dbReference type="SMR" id="C4QX70"/>
<dbReference type="KEGG" id="ppa:PAS_chr1-4_0010"/>
<dbReference type="GO" id="GO:0030121">
    <property type="term" value="C:AP-1 adaptor complex"/>
    <property type="evidence" value="ECO:0007669"/>
    <property type="project" value="EnsemblFungi"/>
</dbReference>
<dbReference type="InterPro" id="IPR002553">
    <property type="entry name" value="Clathrin/coatomer_adapt-like_N"/>
</dbReference>
<dbReference type="InterPro" id="IPR011989">
    <property type="entry name" value="ARM-like"/>
</dbReference>
<dbReference type="GO" id="GO:0005829">
    <property type="term" value="C:cytosol"/>
    <property type="evidence" value="ECO:0007669"/>
    <property type="project" value="GOC"/>
</dbReference>
<comment type="similarity">
    <text evidence="2 6">Belongs to the adaptor complexes large subunit family.</text>
</comment>
<dbReference type="FunCoup" id="C4QX70">
    <property type="interactions" value="846"/>
</dbReference>
<dbReference type="RefSeq" id="XP_002490124.1">
    <property type="nucleotide sequence ID" value="XM_002490079.1"/>
</dbReference>
<dbReference type="Proteomes" id="UP000000314">
    <property type="component" value="Chromosome 1"/>
</dbReference>
<accession>C4QX70</accession>
<dbReference type="GO" id="GO:0030276">
    <property type="term" value="F:clathrin binding"/>
    <property type="evidence" value="ECO:0007669"/>
    <property type="project" value="EnsemblFungi"/>
</dbReference>
<gene>
    <name evidence="8" type="ordered locus">PAS_chr1-4_0010</name>
</gene>
<dbReference type="STRING" id="644223.C4QX70"/>
<dbReference type="PANTHER" id="PTHR11134">
    <property type="entry name" value="ADAPTOR COMPLEX SUBUNIT BETA FAMILY MEMBER"/>
    <property type="match status" value="1"/>
</dbReference>
<dbReference type="PIRSF" id="PIRSF002291">
    <property type="entry name" value="AP_complex_beta"/>
    <property type="match status" value="1"/>
</dbReference>
<name>C4QX70_KOMPG</name>
<evidence type="ECO:0000259" key="7">
    <source>
        <dbReference type="Pfam" id="PF01602"/>
    </source>
</evidence>
<sequence>MSKLEKRLRNLFSSPRKGETFELKSGLASNYAMERKESIRRVIAAMTVGKDVSSLFPDVLKNIATHDLEQKKLVYLYLMNYAKTNPELSILAVNTFVKDSEDPNPLVRALSIRTMGCIRVDKMVDYMATPLKKTLMDTNPYVRKTAAICVAKLFELHSDSCIEQGFLDRLVALIDDSNPMVVANAISSLVEISRFSNDSKVLNLSPVVLRKLLMTLNECTEWGRITILTCLADFESTNSEDAFHIMERCSPQLQHENPAVVLAAVKVIIKNIDQIEGEAKQVLLAKLSSPLVSLLSTPPEIQYVGLKNIKVILEKYPTILSRELRVFFCKYSDPLYLKLEKIEILIRLVNDSNATLLLSELKEYALEFDQQFVDRAIQAIGQISIKLPSISKKAVDILYDIVASRPEYVIDQAIVVLQEFLRRYPVEFTSSIIPIIADMSIQDFNNPRAISSYIWIIGEYTSKIPHLESKLQRVAETFLEADPSVQLVSLTTVCKCHLSKPTAQTQQVLQQVLEYATQKVDNSDVRDKAFIYWRLLSLEQEHIQKEVILTTLPKLDTIIPLFPTSVLNELVNEISMLSTVYERPGRDFVNTDDTNRYLNPNIQSRRIEELQLIAKQEIMDNTVKAEHLLDFDDDIEEDGLSGSNSIGINELNELNDLFSGFNVSPTPIEK</sequence>
<organism evidence="8 9">
    <name type="scientific">Komagataella phaffii (strain GS115 / ATCC 20864)</name>
    <name type="common">Yeast</name>
    <name type="synonym">Pichia pastoris</name>
    <dbReference type="NCBI Taxonomy" id="644223"/>
    <lineage>
        <taxon>Eukaryota</taxon>
        <taxon>Fungi</taxon>
        <taxon>Dikarya</taxon>
        <taxon>Ascomycota</taxon>
        <taxon>Saccharomycotina</taxon>
        <taxon>Pichiomycetes</taxon>
        <taxon>Pichiales</taxon>
        <taxon>Pichiaceae</taxon>
        <taxon>Komagataella</taxon>
    </lineage>
</organism>
<dbReference type="OMA" id="NPPEVQW"/>
<dbReference type="Gene3D" id="1.25.10.10">
    <property type="entry name" value="Leucine-rich Repeat Variant"/>
    <property type="match status" value="1"/>
</dbReference>
<comment type="subcellular location">
    <subcellularLocation>
        <location evidence="1">Endomembrane system</location>
    </subcellularLocation>
</comment>
<dbReference type="InterPro" id="IPR026739">
    <property type="entry name" value="AP_beta"/>
</dbReference>
<evidence type="ECO:0000313" key="8">
    <source>
        <dbReference type="EMBL" id="CAY67843.1"/>
    </source>
</evidence>
<evidence type="ECO:0000256" key="6">
    <source>
        <dbReference type="PIRNR" id="PIRNR002291"/>
    </source>
</evidence>
<evidence type="ECO:0000256" key="4">
    <source>
        <dbReference type="ARBA" id="ARBA00022927"/>
    </source>
</evidence>
<keyword evidence="9" id="KW-1185">Reference proteome</keyword>
<dbReference type="InterPro" id="IPR016024">
    <property type="entry name" value="ARM-type_fold"/>
</dbReference>
<keyword evidence="5 6" id="KW-0472">Membrane</keyword>
<dbReference type="GO" id="GO:0006896">
    <property type="term" value="P:Golgi to vacuole transport"/>
    <property type="evidence" value="ECO:0007669"/>
    <property type="project" value="EnsemblFungi"/>
</dbReference>
<keyword evidence="3 6" id="KW-0813">Transport</keyword>
<evidence type="ECO:0000256" key="1">
    <source>
        <dbReference type="ARBA" id="ARBA00004308"/>
    </source>
</evidence>
<reference evidence="8 9" key="1">
    <citation type="journal article" date="2009" name="Nat. Biotechnol.">
        <title>Genome sequence of the recombinant protein production host Pichia pastoris.</title>
        <authorList>
            <person name="De Schutter K."/>
            <person name="Lin Y.C."/>
            <person name="Tiels P."/>
            <person name="Van Hecke A."/>
            <person name="Glinka S."/>
            <person name="Weber-Lehmann J."/>
            <person name="Rouze P."/>
            <person name="Van de Peer Y."/>
            <person name="Callewaert N."/>
        </authorList>
    </citation>
    <scope>NUCLEOTIDE SEQUENCE [LARGE SCALE GENOMIC DNA]</scope>
    <source>
        <strain evidence="9">GS115 / ATCC 20864</strain>
    </source>
</reference>
<dbReference type="GO" id="GO:0006886">
    <property type="term" value="P:intracellular protein transport"/>
    <property type="evidence" value="ECO:0007669"/>
    <property type="project" value="InterPro"/>
</dbReference>
<dbReference type="EMBL" id="FN392319">
    <property type="protein sequence ID" value="CAY67843.1"/>
    <property type="molecule type" value="Genomic_DNA"/>
</dbReference>
<dbReference type="GO" id="GO:0048203">
    <property type="term" value="P:vesicle targeting, trans-Golgi to endosome"/>
    <property type="evidence" value="ECO:0007669"/>
    <property type="project" value="EnsemblFungi"/>
</dbReference>
<dbReference type="InterPro" id="IPR016342">
    <property type="entry name" value="AP_complex_bsu_1_2_4"/>
</dbReference>
<dbReference type="eggNOG" id="KOG1061">
    <property type="taxonomic scope" value="Eukaryota"/>
</dbReference>
<evidence type="ECO:0000256" key="3">
    <source>
        <dbReference type="ARBA" id="ARBA00022448"/>
    </source>
</evidence>
<evidence type="ECO:0000256" key="5">
    <source>
        <dbReference type="ARBA" id="ARBA00023136"/>
    </source>
</evidence>
<keyword evidence="4 6" id="KW-0653">Protein transport</keyword>
<evidence type="ECO:0000256" key="2">
    <source>
        <dbReference type="ARBA" id="ARBA00006613"/>
    </source>
</evidence>
<comment type="function">
    <text evidence="6">Adaptins are components of the adaptor complexes which link clathrin to receptors in coated vesicles. Clathrin-associated protein complexes are believed to interact with the cytoplasmic tails of membrane proteins, leading to their selection and concentration.</text>
</comment>
<dbReference type="HOGENOM" id="CLU_006320_4_0_1"/>
<protein>
    <recommendedName>
        <fullName evidence="6">AP complex subunit beta</fullName>
    </recommendedName>
</protein>
<dbReference type="InParanoid" id="C4QX70"/>
<dbReference type="Pfam" id="PF01602">
    <property type="entry name" value="Adaptin_N"/>
    <property type="match status" value="1"/>
</dbReference>